<reference evidence="2 3" key="1">
    <citation type="journal article" date="2015" name="Genome Announc.">
        <title>Draft Genome Sequence of Clostridium tyrobutyricum Strain DIVETGP, Isolated from Cow's Milk for Grana Padano Production.</title>
        <authorList>
            <person name="Soggiu A."/>
            <person name="Piras C."/>
            <person name="Gaiarsa S."/>
            <person name="Sassera D."/>
            <person name="Roncada P."/>
            <person name="Bendixen E."/>
            <person name="Brasca M."/>
            <person name="Bonizzi L."/>
        </authorList>
    </citation>
    <scope>NUCLEOTIDE SEQUENCE [LARGE SCALE GENOMIC DNA]</scope>
    <source>
        <strain evidence="2 3">DIVETGP</strain>
    </source>
</reference>
<comment type="caution">
    <text evidence="2">The sequence shown here is derived from an EMBL/GenBank/DDBJ whole genome shotgun (WGS) entry which is preliminary data.</text>
</comment>
<evidence type="ECO:0000256" key="1">
    <source>
        <dbReference type="SAM" id="Phobius"/>
    </source>
</evidence>
<dbReference type="EMBL" id="CBXI010000040">
    <property type="protein sequence ID" value="CDL92254.1"/>
    <property type="molecule type" value="Genomic_DNA"/>
</dbReference>
<gene>
    <name evidence="2" type="ORF">CTDIVETGP_2324</name>
</gene>
<dbReference type="Proteomes" id="UP000019482">
    <property type="component" value="Unassembled WGS sequence"/>
</dbReference>
<name>W6N9P7_CLOTY</name>
<feature type="transmembrane region" description="Helical" evidence="1">
    <location>
        <begin position="41"/>
        <end position="63"/>
    </location>
</feature>
<protein>
    <submittedName>
        <fullName evidence="2">Transpeptidase-related protein</fullName>
    </submittedName>
</protein>
<dbReference type="AlphaFoldDB" id="W6N9P7"/>
<sequence>MISMLEIFIKELLHASLVGSLGIIVIVFLQKTLFKRYTHAFCYYIWLAVVIRMIVPFKIPIYLSQEVYKFFG</sequence>
<keyword evidence="3" id="KW-1185">Reference proteome</keyword>
<evidence type="ECO:0000313" key="3">
    <source>
        <dbReference type="Proteomes" id="UP000019482"/>
    </source>
</evidence>
<keyword evidence="1" id="KW-0812">Transmembrane</keyword>
<organism evidence="2 3">
    <name type="scientific">Clostridium tyrobutyricum DIVETGP</name>
    <dbReference type="NCBI Taxonomy" id="1408889"/>
    <lineage>
        <taxon>Bacteria</taxon>
        <taxon>Bacillati</taxon>
        <taxon>Bacillota</taxon>
        <taxon>Clostridia</taxon>
        <taxon>Eubacteriales</taxon>
        <taxon>Clostridiaceae</taxon>
        <taxon>Clostridium</taxon>
    </lineage>
</organism>
<feature type="transmembrane region" description="Helical" evidence="1">
    <location>
        <begin position="12"/>
        <end position="29"/>
    </location>
</feature>
<accession>W6N9P7</accession>
<keyword evidence="1" id="KW-1133">Transmembrane helix</keyword>
<proteinExistence type="predicted"/>
<evidence type="ECO:0000313" key="2">
    <source>
        <dbReference type="EMBL" id="CDL92254.1"/>
    </source>
</evidence>
<keyword evidence="1" id="KW-0472">Membrane</keyword>